<feature type="transmembrane region" description="Helical" evidence="1">
    <location>
        <begin position="57"/>
        <end position="76"/>
    </location>
</feature>
<keyword evidence="1" id="KW-0812">Transmembrane</keyword>
<dbReference type="Proteomes" id="UP000681720">
    <property type="component" value="Unassembled WGS sequence"/>
</dbReference>
<feature type="transmembrane region" description="Helical" evidence="1">
    <location>
        <begin position="21"/>
        <end position="51"/>
    </location>
</feature>
<evidence type="ECO:0000313" key="3">
    <source>
        <dbReference type="Proteomes" id="UP000681720"/>
    </source>
</evidence>
<feature type="non-terminal residue" evidence="2">
    <location>
        <position position="79"/>
    </location>
</feature>
<name>A0A8S2MA14_9BILA</name>
<proteinExistence type="predicted"/>
<dbReference type="EMBL" id="CAJOBJ010002611">
    <property type="protein sequence ID" value="CAF3932910.1"/>
    <property type="molecule type" value="Genomic_DNA"/>
</dbReference>
<protein>
    <submittedName>
        <fullName evidence="2">Uncharacterized protein</fullName>
    </submittedName>
</protein>
<evidence type="ECO:0000256" key="1">
    <source>
        <dbReference type="SAM" id="Phobius"/>
    </source>
</evidence>
<organism evidence="2 3">
    <name type="scientific">Rotaria magnacalcarata</name>
    <dbReference type="NCBI Taxonomy" id="392030"/>
    <lineage>
        <taxon>Eukaryota</taxon>
        <taxon>Metazoa</taxon>
        <taxon>Spiralia</taxon>
        <taxon>Gnathifera</taxon>
        <taxon>Rotifera</taxon>
        <taxon>Eurotatoria</taxon>
        <taxon>Bdelloidea</taxon>
        <taxon>Philodinida</taxon>
        <taxon>Philodinidae</taxon>
        <taxon>Rotaria</taxon>
    </lineage>
</organism>
<accession>A0A8S2MA14</accession>
<keyword evidence="1" id="KW-1133">Transmembrane helix</keyword>
<keyword evidence="1" id="KW-0472">Membrane</keyword>
<sequence>MNTNNIIDGVEVRRNLGIRETFLCGMIMGAIAYSGSFSIVPIVFTTTAIIFDRGSQITIIATALSQLAAGYMHTFASRL</sequence>
<evidence type="ECO:0000313" key="2">
    <source>
        <dbReference type="EMBL" id="CAF3932910.1"/>
    </source>
</evidence>
<gene>
    <name evidence="2" type="ORF">GIL414_LOCUS8172</name>
</gene>
<dbReference type="AlphaFoldDB" id="A0A8S2MA14"/>
<reference evidence="2" key="1">
    <citation type="submission" date="2021-02" db="EMBL/GenBank/DDBJ databases">
        <authorList>
            <person name="Nowell W R."/>
        </authorList>
    </citation>
    <scope>NUCLEOTIDE SEQUENCE</scope>
</reference>
<comment type="caution">
    <text evidence="2">The sequence shown here is derived from an EMBL/GenBank/DDBJ whole genome shotgun (WGS) entry which is preliminary data.</text>
</comment>